<keyword evidence="1" id="KW-0175">Coiled coil</keyword>
<protein>
    <submittedName>
        <fullName evidence="4">Major vault protein</fullName>
    </submittedName>
</protein>
<reference evidence="4" key="1">
    <citation type="submission" date="2023-03" db="EMBL/GenBank/DDBJ databases">
        <authorList>
            <person name="Steffen K."/>
            <person name="Cardenas P."/>
        </authorList>
    </citation>
    <scope>NUCLEOTIDE SEQUENCE</scope>
</reference>
<proteinExistence type="predicted"/>
<organism evidence="4 5">
    <name type="scientific">Geodia barretti</name>
    <name type="common">Barrett's horny sponge</name>
    <dbReference type="NCBI Taxonomy" id="519541"/>
    <lineage>
        <taxon>Eukaryota</taxon>
        <taxon>Metazoa</taxon>
        <taxon>Porifera</taxon>
        <taxon>Demospongiae</taxon>
        <taxon>Heteroscleromorpha</taxon>
        <taxon>Tetractinellida</taxon>
        <taxon>Astrophorina</taxon>
        <taxon>Geodiidae</taxon>
        <taxon>Geodia</taxon>
    </lineage>
</organism>
<evidence type="ECO:0000313" key="4">
    <source>
        <dbReference type="EMBL" id="CAI8052651.1"/>
    </source>
</evidence>
<dbReference type="Gene3D" id="6.10.250.720">
    <property type="match status" value="1"/>
</dbReference>
<dbReference type="PANTHER" id="PTHR14165:SF3">
    <property type="entry name" value="MAJOR VAULT PROTEIN"/>
    <property type="match status" value="1"/>
</dbReference>
<feature type="domain" description="Major vault protein shoulder" evidence="2">
    <location>
        <begin position="39"/>
        <end position="157"/>
    </location>
</feature>
<sequence length="373" mass="40422">MFGPDLVMLEPDEQFTQLSLSGGKPKRPNVIKALCLLLGPDFCTDIITIETSDHARLSLQLSYNWHFEVADKGSEKEASKIFSVPDFVGDACKAIASRIRGAVAGVQFDDFHKNSAKIIRASVFGIDDKGKVRDRFAFPANCLVITSIDIQSAEPVDQRTRDALQKSVQLAIEITTNSQEATARHEAERLEQKAKGALERQKITDEAEAERARKELLELQANSAAVESTGQAKAEAQSRAEAAKIEGQAAVEQAKLKAQASKIEAESELERLSGAREAETKFVREQNDLEIAKARDMATIETHKFKDMVDAIGSQTIQAIATAGPEMQVKLLKSLGLKSTLITDGSSPINLFNTAHGLIGALEAPPPANPSTS</sequence>
<dbReference type="Pfam" id="PF11978">
    <property type="entry name" value="MVP_shoulder"/>
    <property type="match status" value="1"/>
</dbReference>
<dbReference type="PANTHER" id="PTHR14165">
    <property type="entry name" value="MAJOR VAULT PROTEIN"/>
    <property type="match status" value="1"/>
</dbReference>
<feature type="domain" description="Major vault protein repeat" evidence="3">
    <location>
        <begin position="2"/>
        <end position="38"/>
    </location>
</feature>
<evidence type="ECO:0000259" key="3">
    <source>
        <dbReference type="Pfam" id="PF17795"/>
    </source>
</evidence>
<dbReference type="CDD" id="cd08825">
    <property type="entry name" value="MVP_shoulder"/>
    <property type="match status" value="1"/>
</dbReference>
<dbReference type="InterPro" id="IPR039059">
    <property type="entry name" value="MVP"/>
</dbReference>
<dbReference type="InterPro" id="IPR036013">
    <property type="entry name" value="Band_7/SPFH_dom_sf"/>
</dbReference>
<evidence type="ECO:0000256" key="1">
    <source>
        <dbReference type="SAM" id="Coils"/>
    </source>
</evidence>
<dbReference type="InterPro" id="IPR040989">
    <property type="entry name" value="Vault_3"/>
</dbReference>
<name>A0AA35TRX9_GEOBA</name>
<dbReference type="Gene3D" id="6.20.380.10">
    <property type="match status" value="1"/>
</dbReference>
<dbReference type="InterPro" id="IPR021870">
    <property type="entry name" value="MVP_shoulder"/>
</dbReference>
<comment type="caution">
    <text evidence="4">The sequence shown here is derived from an EMBL/GenBank/DDBJ whole genome shotgun (WGS) entry which is preliminary data.</text>
</comment>
<dbReference type="Gene3D" id="2.30.30.570">
    <property type="match status" value="1"/>
</dbReference>
<dbReference type="AlphaFoldDB" id="A0AA35TRX9"/>
<evidence type="ECO:0000313" key="5">
    <source>
        <dbReference type="Proteomes" id="UP001174909"/>
    </source>
</evidence>
<feature type="coiled-coil region" evidence="1">
    <location>
        <begin position="180"/>
        <end position="229"/>
    </location>
</feature>
<dbReference type="FunFam" id="3.30.479.30:FF:000010">
    <property type="entry name" value="major vault protein-like"/>
    <property type="match status" value="1"/>
</dbReference>
<gene>
    <name evidence="4" type="ORF">GBAR_LOCUS28791</name>
</gene>
<dbReference type="Gene3D" id="3.30.479.30">
    <property type="entry name" value="Band 7 domain"/>
    <property type="match status" value="1"/>
</dbReference>
<accession>A0AA35TRX9</accession>
<dbReference type="Proteomes" id="UP001174909">
    <property type="component" value="Unassembled WGS sequence"/>
</dbReference>
<dbReference type="Pfam" id="PF17795">
    <property type="entry name" value="Vault_3"/>
    <property type="match status" value="1"/>
</dbReference>
<keyword evidence="5" id="KW-1185">Reference proteome</keyword>
<dbReference type="GO" id="GO:0005634">
    <property type="term" value="C:nucleus"/>
    <property type="evidence" value="ECO:0007669"/>
    <property type="project" value="TreeGrafter"/>
</dbReference>
<dbReference type="GO" id="GO:0005737">
    <property type="term" value="C:cytoplasm"/>
    <property type="evidence" value="ECO:0007669"/>
    <property type="project" value="TreeGrafter"/>
</dbReference>
<dbReference type="EMBL" id="CASHTH010004028">
    <property type="protein sequence ID" value="CAI8052651.1"/>
    <property type="molecule type" value="Genomic_DNA"/>
</dbReference>
<evidence type="ECO:0000259" key="2">
    <source>
        <dbReference type="Pfam" id="PF11978"/>
    </source>
</evidence>